<evidence type="ECO:0000313" key="3">
    <source>
        <dbReference type="Proteomes" id="UP000018721"/>
    </source>
</evidence>
<organism evidence="2 3">
    <name type="scientific">Phytophthora nicotianae P1569</name>
    <dbReference type="NCBI Taxonomy" id="1317065"/>
    <lineage>
        <taxon>Eukaryota</taxon>
        <taxon>Sar</taxon>
        <taxon>Stramenopiles</taxon>
        <taxon>Oomycota</taxon>
        <taxon>Peronosporomycetes</taxon>
        <taxon>Peronosporales</taxon>
        <taxon>Peronosporaceae</taxon>
        <taxon>Phytophthora</taxon>
    </lineage>
</organism>
<keyword evidence="3" id="KW-1185">Reference proteome</keyword>
<name>V9EKJ6_PHYNI</name>
<dbReference type="HOGENOM" id="CLU_2676478_0_0_1"/>
<dbReference type="EMBL" id="ANIZ01002609">
    <property type="protein sequence ID" value="ETI39461.1"/>
    <property type="molecule type" value="Genomic_DNA"/>
</dbReference>
<gene>
    <name evidence="2" type="ORF">F443_14953</name>
</gene>
<dbReference type="Proteomes" id="UP000018721">
    <property type="component" value="Unassembled WGS sequence"/>
</dbReference>
<keyword evidence="1" id="KW-0732">Signal</keyword>
<feature type="chain" id="PRO_5004774103" description="RxLR effector protein" evidence="1">
    <location>
        <begin position="19"/>
        <end position="75"/>
    </location>
</feature>
<sequence length="75" mass="8323">MHLRYLLMICVITLVASAAVGFSSPQVVKTASINTLADDTVNKRLLVNYKATDLSEANGLGQIEDSDDERFQRMY</sequence>
<dbReference type="AlphaFoldDB" id="V9EKJ6"/>
<evidence type="ECO:0000313" key="2">
    <source>
        <dbReference type="EMBL" id="ETI39461.1"/>
    </source>
</evidence>
<feature type="signal peptide" evidence="1">
    <location>
        <begin position="1"/>
        <end position="18"/>
    </location>
</feature>
<evidence type="ECO:0008006" key="4">
    <source>
        <dbReference type="Google" id="ProtNLM"/>
    </source>
</evidence>
<proteinExistence type="predicted"/>
<protein>
    <recommendedName>
        <fullName evidence="4">RxLR effector protein</fullName>
    </recommendedName>
</protein>
<reference evidence="2 3" key="1">
    <citation type="submission" date="2013-11" db="EMBL/GenBank/DDBJ databases">
        <title>The Genome Sequence of Phytophthora parasitica P1569.</title>
        <authorList>
            <consortium name="The Broad Institute Genomics Platform"/>
            <person name="Russ C."/>
            <person name="Tyler B."/>
            <person name="Panabieres F."/>
            <person name="Shan W."/>
            <person name="Tripathy S."/>
            <person name="Grunwald N."/>
            <person name="Machado M."/>
            <person name="Johnson C.S."/>
            <person name="Arredondo F."/>
            <person name="Hong C."/>
            <person name="Coffey M."/>
            <person name="Young S.K."/>
            <person name="Zeng Q."/>
            <person name="Gargeya S."/>
            <person name="Fitzgerald M."/>
            <person name="Abouelleil A."/>
            <person name="Alvarado L."/>
            <person name="Chapman S.B."/>
            <person name="Gainer-Dewar J."/>
            <person name="Goldberg J."/>
            <person name="Griggs A."/>
            <person name="Gujja S."/>
            <person name="Hansen M."/>
            <person name="Howarth C."/>
            <person name="Imamovic A."/>
            <person name="Ireland A."/>
            <person name="Larimer J."/>
            <person name="McCowan C."/>
            <person name="Murphy C."/>
            <person name="Pearson M."/>
            <person name="Poon T.W."/>
            <person name="Priest M."/>
            <person name="Roberts A."/>
            <person name="Saif S."/>
            <person name="Shea T."/>
            <person name="Sykes S."/>
            <person name="Wortman J."/>
            <person name="Nusbaum C."/>
            <person name="Birren B."/>
        </authorList>
    </citation>
    <scope>NUCLEOTIDE SEQUENCE [LARGE SCALE GENOMIC DNA]</scope>
    <source>
        <strain evidence="2 3">P1569</strain>
    </source>
</reference>
<accession>V9EKJ6</accession>
<comment type="caution">
    <text evidence="2">The sequence shown here is derived from an EMBL/GenBank/DDBJ whole genome shotgun (WGS) entry which is preliminary data.</text>
</comment>
<evidence type="ECO:0000256" key="1">
    <source>
        <dbReference type="SAM" id="SignalP"/>
    </source>
</evidence>